<evidence type="ECO:0008006" key="3">
    <source>
        <dbReference type="Google" id="ProtNLM"/>
    </source>
</evidence>
<protein>
    <recommendedName>
        <fullName evidence="3">ATPase dynein-related AAA domain-containing protein</fullName>
    </recommendedName>
</protein>
<evidence type="ECO:0000313" key="1">
    <source>
        <dbReference type="EMBL" id="BCZ47581.1"/>
    </source>
</evidence>
<dbReference type="EMBL" id="AP024849">
    <property type="protein sequence ID" value="BCZ47581.1"/>
    <property type="molecule type" value="Genomic_DNA"/>
</dbReference>
<organism evidence="1 2">
    <name type="scientific">Clostridium gelidum</name>
    <dbReference type="NCBI Taxonomy" id="704125"/>
    <lineage>
        <taxon>Bacteria</taxon>
        <taxon>Bacillati</taxon>
        <taxon>Bacillota</taxon>
        <taxon>Clostridia</taxon>
        <taxon>Eubacteriales</taxon>
        <taxon>Clostridiaceae</taxon>
        <taxon>Clostridium</taxon>
    </lineage>
</organism>
<gene>
    <name evidence="1" type="ORF">psyc5s11_36480</name>
</gene>
<dbReference type="Gene3D" id="3.40.50.300">
    <property type="entry name" value="P-loop containing nucleotide triphosphate hydrolases"/>
    <property type="match status" value="1"/>
</dbReference>
<dbReference type="InterPro" id="IPR027417">
    <property type="entry name" value="P-loop_NTPase"/>
</dbReference>
<reference evidence="2" key="1">
    <citation type="submission" date="2021-07" db="EMBL/GenBank/DDBJ databases">
        <title>Complete genome sequencing of a Clostridium isolate.</title>
        <authorList>
            <person name="Ueki A."/>
            <person name="Tonouchi A."/>
        </authorList>
    </citation>
    <scope>NUCLEOTIDE SEQUENCE [LARGE SCALE GENOMIC DNA]</scope>
    <source>
        <strain evidence="2">C5S11</strain>
    </source>
</reference>
<sequence length="536" mass="61838">MIKINYPKYFLIHYIDNNITVNGCDTVNIPRSAFHQLELIKQEELTNSEKEIVKAAFRRYCENRVNDSWYIFECDATNKCTAYKLDNCTAKDDDNYILFYNDNHYEASVHLEDDIIYVRRRRCNIETYTFKVKVPIILLKVDTNIEFLAIPTKLAKVAFSDNYQEVLTKCSVKPVKFNLTNFKNYLANEGLWYTNNDLINLHSCTDSNYLTILAGYSGTGKSALAKAYVKYMTGDDSSRYKIIPITPLFTEPSILYGFYSSTRNVYKPDKNGFINLVHEANEEDNQHKTYYVIFDEMNLAPVENWFCEFISKMESDDYLVLYDDTEEIKSAIDDLINSEEGGIPPQIVKKLEAMSKQFCQKYKSRYSLRNIKFIGTINEDESGNTVSGRVLDRANKVALQRPNLVEIIKVATKGIELGKYQSWFIEIAKKLNEATLETISELEIRNKDYSDIEKFLISPRVIITSLKYINSVEKIDGGTEFLENGIDLLLCQKVFSKLSANDNNVLVEKWSNVCNSDLCKLDKSLAKLNEILRTLD</sequence>
<dbReference type="Proteomes" id="UP000824633">
    <property type="component" value="Chromosome"/>
</dbReference>
<dbReference type="SUPFAM" id="SSF52540">
    <property type="entry name" value="P-loop containing nucleoside triphosphate hydrolases"/>
    <property type="match status" value="1"/>
</dbReference>
<keyword evidence="2" id="KW-1185">Reference proteome</keyword>
<evidence type="ECO:0000313" key="2">
    <source>
        <dbReference type="Proteomes" id="UP000824633"/>
    </source>
</evidence>
<name>A0ABN6J3K4_9CLOT</name>
<accession>A0ABN6J3K4</accession>
<proteinExistence type="predicted"/>